<keyword evidence="3" id="KW-1185">Reference proteome</keyword>
<organism evidence="1">
    <name type="scientific">Gaeumannomyces tritici (strain R3-111a-1)</name>
    <name type="common">Wheat and barley take-all root rot fungus</name>
    <name type="synonym">Gaeumannomyces graminis var. tritici</name>
    <dbReference type="NCBI Taxonomy" id="644352"/>
    <lineage>
        <taxon>Eukaryota</taxon>
        <taxon>Fungi</taxon>
        <taxon>Dikarya</taxon>
        <taxon>Ascomycota</taxon>
        <taxon>Pezizomycotina</taxon>
        <taxon>Sordariomycetes</taxon>
        <taxon>Sordariomycetidae</taxon>
        <taxon>Magnaporthales</taxon>
        <taxon>Magnaporthaceae</taxon>
        <taxon>Gaeumannomyces</taxon>
    </lineage>
</organism>
<reference evidence="1" key="3">
    <citation type="submission" date="2010-09" db="EMBL/GenBank/DDBJ databases">
        <title>Annotation of Gaeumannomyces graminis var. tritici R3-111a-1.</title>
        <authorList>
            <consortium name="The Broad Institute Genome Sequencing Platform"/>
            <person name="Ma L.-J."/>
            <person name="Dead R."/>
            <person name="Young S.K."/>
            <person name="Zeng Q."/>
            <person name="Gargeya S."/>
            <person name="Fitzgerald M."/>
            <person name="Haas B."/>
            <person name="Abouelleil A."/>
            <person name="Alvarado L."/>
            <person name="Arachchi H.M."/>
            <person name="Berlin A."/>
            <person name="Brown A."/>
            <person name="Chapman S.B."/>
            <person name="Chen Z."/>
            <person name="Dunbar C."/>
            <person name="Freedman E."/>
            <person name="Gearin G."/>
            <person name="Gellesch M."/>
            <person name="Goldberg J."/>
            <person name="Griggs A."/>
            <person name="Gujja S."/>
            <person name="Heiman D."/>
            <person name="Howarth C."/>
            <person name="Larson L."/>
            <person name="Lui A."/>
            <person name="MacDonald P.J.P."/>
            <person name="Mehta T."/>
            <person name="Montmayeur A."/>
            <person name="Murphy C."/>
            <person name="Neiman D."/>
            <person name="Pearson M."/>
            <person name="Priest M."/>
            <person name="Roberts A."/>
            <person name="Saif S."/>
            <person name="Shea T."/>
            <person name="Shenoy N."/>
            <person name="Sisk P."/>
            <person name="Stolte C."/>
            <person name="Sykes S."/>
            <person name="Yandava C."/>
            <person name="Wortman J."/>
            <person name="Nusbaum C."/>
            <person name="Birren B."/>
        </authorList>
    </citation>
    <scope>NUCLEOTIDE SEQUENCE</scope>
    <source>
        <strain evidence="1">R3-111a-1</strain>
    </source>
</reference>
<dbReference type="VEuPathDB" id="FungiDB:GGTG_09523"/>
<reference evidence="2" key="5">
    <citation type="submission" date="2018-04" db="UniProtKB">
        <authorList>
            <consortium name="EnsemblFungi"/>
        </authorList>
    </citation>
    <scope>IDENTIFICATION</scope>
    <source>
        <strain evidence="2">R3-111a-1</strain>
    </source>
</reference>
<dbReference type="AlphaFoldDB" id="J3P7N2"/>
<dbReference type="InterPro" id="IPR000169">
    <property type="entry name" value="Pept_cys_AS"/>
</dbReference>
<reference evidence="2" key="4">
    <citation type="journal article" date="2015" name="G3 (Bethesda)">
        <title>Genome sequences of three phytopathogenic species of the Magnaporthaceae family of fungi.</title>
        <authorList>
            <person name="Okagaki L.H."/>
            <person name="Nunes C.C."/>
            <person name="Sailsbery J."/>
            <person name="Clay B."/>
            <person name="Brown D."/>
            <person name="John T."/>
            <person name="Oh Y."/>
            <person name="Young N."/>
            <person name="Fitzgerald M."/>
            <person name="Haas B.J."/>
            <person name="Zeng Q."/>
            <person name="Young S."/>
            <person name="Adiconis X."/>
            <person name="Fan L."/>
            <person name="Levin J.Z."/>
            <person name="Mitchell T.K."/>
            <person name="Okubara P.A."/>
            <person name="Farman M.L."/>
            <person name="Kohn L.M."/>
            <person name="Birren B."/>
            <person name="Ma L.-J."/>
            <person name="Dean R.A."/>
        </authorList>
    </citation>
    <scope>NUCLEOTIDE SEQUENCE</scope>
    <source>
        <strain evidence="2">R3-111a-1</strain>
    </source>
</reference>
<evidence type="ECO:0000313" key="2">
    <source>
        <dbReference type="EnsemblFungi" id="EJT72664"/>
    </source>
</evidence>
<dbReference type="RefSeq" id="XP_009225638.1">
    <property type="nucleotide sequence ID" value="XM_009227374.1"/>
</dbReference>
<reference evidence="3" key="1">
    <citation type="submission" date="2010-07" db="EMBL/GenBank/DDBJ databases">
        <title>The genome sequence of Gaeumannomyces graminis var. tritici strain R3-111a-1.</title>
        <authorList>
            <consortium name="The Broad Institute Genome Sequencing Platform"/>
            <person name="Ma L.-J."/>
            <person name="Dead R."/>
            <person name="Young S."/>
            <person name="Zeng Q."/>
            <person name="Koehrsen M."/>
            <person name="Alvarado L."/>
            <person name="Berlin A."/>
            <person name="Chapman S.B."/>
            <person name="Chen Z."/>
            <person name="Freedman E."/>
            <person name="Gellesch M."/>
            <person name="Goldberg J."/>
            <person name="Griggs A."/>
            <person name="Gujja S."/>
            <person name="Heilman E.R."/>
            <person name="Heiman D."/>
            <person name="Hepburn T."/>
            <person name="Howarth C."/>
            <person name="Jen D."/>
            <person name="Larson L."/>
            <person name="Mehta T."/>
            <person name="Neiman D."/>
            <person name="Pearson M."/>
            <person name="Roberts A."/>
            <person name="Saif S."/>
            <person name="Shea T."/>
            <person name="Shenoy N."/>
            <person name="Sisk P."/>
            <person name="Stolte C."/>
            <person name="Sykes S."/>
            <person name="Walk T."/>
            <person name="White J."/>
            <person name="Yandava C."/>
            <person name="Haas B."/>
            <person name="Nusbaum C."/>
            <person name="Birren B."/>
        </authorList>
    </citation>
    <scope>NUCLEOTIDE SEQUENCE [LARGE SCALE GENOMIC DNA]</scope>
    <source>
        <strain evidence="3">R3-111a-1</strain>
    </source>
</reference>
<proteinExistence type="predicted"/>
<name>J3P7N2_GAET3</name>
<reference evidence="1" key="2">
    <citation type="submission" date="2010-07" db="EMBL/GenBank/DDBJ databases">
        <authorList>
            <consortium name="The Broad Institute Genome Sequencing Platform"/>
            <consortium name="Broad Institute Genome Sequencing Center for Infectious Disease"/>
            <person name="Ma L.-J."/>
            <person name="Dead R."/>
            <person name="Young S."/>
            <person name="Zeng Q."/>
            <person name="Koehrsen M."/>
            <person name="Alvarado L."/>
            <person name="Berlin A."/>
            <person name="Chapman S.B."/>
            <person name="Chen Z."/>
            <person name="Freedman E."/>
            <person name="Gellesch M."/>
            <person name="Goldberg J."/>
            <person name="Griggs A."/>
            <person name="Gujja S."/>
            <person name="Heilman E.R."/>
            <person name="Heiman D."/>
            <person name="Hepburn T."/>
            <person name="Howarth C."/>
            <person name="Jen D."/>
            <person name="Larson L."/>
            <person name="Mehta T."/>
            <person name="Neiman D."/>
            <person name="Pearson M."/>
            <person name="Roberts A."/>
            <person name="Saif S."/>
            <person name="Shea T."/>
            <person name="Shenoy N."/>
            <person name="Sisk P."/>
            <person name="Stolte C."/>
            <person name="Sykes S."/>
            <person name="Walk T."/>
            <person name="White J."/>
            <person name="Yandava C."/>
            <person name="Haas B."/>
            <person name="Nusbaum C."/>
            <person name="Birren B."/>
        </authorList>
    </citation>
    <scope>NUCLEOTIDE SEQUENCE</scope>
    <source>
        <strain evidence="1">R3-111a-1</strain>
    </source>
</reference>
<dbReference type="PROSITE" id="PS00139">
    <property type="entry name" value="THIOL_PROTEASE_CYS"/>
    <property type="match status" value="1"/>
</dbReference>
<dbReference type="EnsemblFungi" id="EJT72664">
    <property type="protein sequence ID" value="EJT72664"/>
    <property type="gene ID" value="GGTG_09523"/>
</dbReference>
<dbReference type="HOGENOM" id="CLU_1175492_0_0_1"/>
<protein>
    <submittedName>
        <fullName evidence="1 2">Uncharacterized protein</fullName>
    </submittedName>
</protein>
<accession>J3P7N2</accession>
<sequence>MGEGPPPLMERMRLYRAPSLYAPPCAASKSLLPDALLFLSRDQDVSPKGVNSVGRGGVESESESVEETAGLDLGKVVWGPVFVCMDATTLLAGLGRLGLGLEQEEQKAQSWMLQGVASKRTGPGLDPGRLYKSPRKLMRRKEQRNLDGGTSMDGYLPPSWARCSLGTVRVGLWAWCGHGQGGASLGEAFLKSHRAPGAVLGSFLGSLLGSQFGTGLCWAAAALLDCQASSLLGLAA</sequence>
<dbReference type="Proteomes" id="UP000006039">
    <property type="component" value="Unassembled WGS sequence"/>
</dbReference>
<dbReference type="GeneID" id="20349981"/>
<dbReference type="EMBL" id="GL385399">
    <property type="protein sequence ID" value="EJT72664.1"/>
    <property type="molecule type" value="Genomic_DNA"/>
</dbReference>
<evidence type="ECO:0000313" key="1">
    <source>
        <dbReference type="EMBL" id="EJT72664.1"/>
    </source>
</evidence>
<evidence type="ECO:0000313" key="3">
    <source>
        <dbReference type="Proteomes" id="UP000006039"/>
    </source>
</evidence>
<gene>
    <name evidence="2" type="primary">20349981</name>
    <name evidence="1" type="ORF">GGTG_09523</name>
</gene>